<comment type="caution">
    <text evidence="1">The sequence shown here is derived from an EMBL/GenBank/DDBJ whole genome shotgun (WGS) entry which is preliminary data.</text>
</comment>
<evidence type="ECO:0000313" key="1">
    <source>
        <dbReference type="EMBL" id="KAJ9126936.1"/>
    </source>
</evidence>
<dbReference type="EMBL" id="JASBWV010000003">
    <property type="protein sequence ID" value="KAJ9126936.1"/>
    <property type="molecule type" value="Genomic_DNA"/>
</dbReference>
<name>A0ACC2XTH5_9TREE</name>
<proteinExistence type="predicted"/>
<protein>
    <submittedName>
        <fullName evidence="1">Uncharacterized protein</fullName>
    </submittedName>
</protein>
<sequence>MSQLKGHPTYTLDVDAHTLILQEIQTLTAFIRRSPRWAAAPQSAYSSAYYSVVFGPRIAATAAKEQSNSDQTKLQTHSRTSSLVTQKTLEQPQTPLANTAPPSSGPKRTHVSIVRDESTAGTSRPSSALGMRKSTGGGVSGSGAGLMSGIESEEMDLLAGFVGLKRSLAQVQDFTELPPIDIIQPFLALIRSPLTSGPITSLALTSLNTLITHILPCYQPYPLPPLTSQSFTVSTTPTPLQLALTQITSTIARCRFPSTNPAQDEVVLLRLLKVTETLVTGHLERDLNDEGVCEILEVGLGMGGRARLGEGLRRTAQNTVGAIVKAGFGRLKLMDPNIVLGEGNQMNSIQTEEKSIGTQGGDAAVSITDEKVDEDDGTEKVKKDEKESADGQESEKSPVKSVPSESGVAASTTMFAITPFVPYGLPTLLELLRVLISLLNPQDLTHTDSMRLSALGVLNSALEAGGRHIGQWSELADGLKDEGCRYLFQLIRSENHQILTLALRTCATLFTTLLPHLKLQLELFLTFLMDRLTPTTLPPLPAHVLQIRAGAGSSRSHRDSDKGTTVSSSGADAGVSDRPATPKLSATPTANAVSLAAPAPVTTAETRELMLETLTQLMQMRNEHFMVDLWINYDCDVDSEDVFERMIAFLTTMLCFEAVLDYIDGMSNRLGTDNTSERWPADAPSIEKLRQQKDRKGLLISGAQAFNTKPKKGVAYLKEHSLIEGYKPGKDDDPANIRSLAVFLKSNGRLDKKLLGEYISNPDNLDLLKAYIGLFDFKGKSIADAMRELLEAFRLPGEAQPIARITEVFAQHYISFSPVEIKSADAAYVLAYSVIMLNTDQHNPQNRRRMAIEDYQRNLRGVNDGEDFDPDYLAAIHESIRKNEIIMPQEHVGQAGFDYAWKGMIQRSRAAGKTITTDIAAFDREMFQLSWQSVVEAIASAFSAGAQDEYVIQRAIKGFRQCATLGGKFDLPEVIDSIVLSLSFATGLLDDTDDGYQSSNHPTVKSENGQVTVSPLSIRFGNSFRGQLATVVLFTIADGNGNAIREGWSQIFEMFQTLFLHSLLPARLSQEVEFLSGTSAIPLKLNNPAPAREERRADTGLLSTLSSYLLSPYGNSADTVVTPSDDDVEYTLSALDCLASCKLDEFYRNLHHLSQESLIAALRALRTLAETRSAPKHKDYANLRSRDDVSGRPLTPAYDETQQPYDPATVLDLELMVELASSKPEFAAETWPIVFDFIASLLSSAQLYSVLLIERAVTGLLRLCLLICDQPHLRDQLYIALDALRSLPATALNAVSEQLMSGIAKILEKERTVVKSQTEWGLITALFRATVSHPEASKVTLELVQKTTSGTVGSGLTVDNYQGMVAILDEFATAAGAAAMRIQHGRRGAPQPVAATLGPIVQRGLTALDSLYELRSVIPTLMETSSLNKVDAWNTFWLPPLMAVAKHCVNGSRDIRQRAIGYLQRMLLSQQLMSSEEAALSAVFARVLLPILEELLKPQVFDRDPAGMEETRLRAATLLCKVFLQYLILLGETKETVASLLTRVIDLLERFMRTGSKQLYEAVPESLKNVLLVMHSSGFLAPPTVPDTRTDKQKLLWSTAFTRIERFLPGFLNEVIPTPAIPAAPTPAKTDNEPEVPATIEKVVTGEETKTQA</sequence>
<dbReference type="Proteomes" id="UP001234202">
    <property type="component" value="Unassembled WGS sequence"/>
</dbReference>
<reference evidence="1" key="1">
    <citation type="submission" date="2023-04" db="EMBL/GenBank/DDBJ databases">
        <title>Draft Genome sequencing of Naganishia species isolated from polar environments using Oxford Nanopore Technology.</title>
        <authorList>
            <person name="Leo P."/>
            <person name="Venkateswaran K."/>
        </authorList>
    </citation>
    <scope>NUCLEOTIDE SEQUENCE</scope>
    <source>
        <strain evidence="1">DBVPG 5303</strain>
    </source>
</reference>
<organism evidence="1 2">
    <name type="scientific">Naganishia onofrii</name>
    <dbReference type="NCBI Taxonomy" id="1851511"/>
    <lineage>
        <taxon>Eukaryota</taxon>
        <taxon>Fungi</taxon>
        <taxon>Dikarya</taxon>
        <taxon>Basidiomycota</taxon>
        <taxon>Agaricomycotina</taxon>
        <taxon>Tremellomycetes</taxon>
        <taxon>Filobasidiales</taxon>
        <taxon>Filobasidiaceae</taxon>
        <taxon>Naganishia</taxon>
    </lineage>
</organism>
<accession>A0ACC2XTH5</accession>
<keyword evidence="2" id="KW-1185">Reference proteome</keyword>
<evidence type="ECO:0000313" key="2">
    <source>
        <dbReference type="Proteomes" id="UP001234202"/>
    </source>
</evidence>
<gene>
    <name evidence="1" type="ORF">QFC24_001167</name>
</gene>